<evidence type="ECO:0000256" key="9">
    <source>
        <dbReference type="ARBA" id="ARBA00053570"/>
    </source>
</evidence>
<keyword evidence="14" id="KW-1185">Reference proteome</keyword>
<dbReference type="CDD" id="cd17874">
    <property type="entry name" value="FtsY"/>
    <property type="match status" value="1"/>
</dbReference>
<feature type="binding site" evidence="10">
    <location>
        <begin position="216"/>
        <end position="223"/>
    </location>
    <ligand>
        <name>GTP</name>
        <dbReference type="ChEBI" id="CHEBI:37565"/>
    </ligand>
</feature>
<dbReference type="InterPro" id="IPR003593">
    <property type="entry name" value="AAA+_ATPase"/>
</dbReference>
<dbReference type="InterPro" id="IPR042101">
    <property type="entry name" value="SRP54_N_sf"/>
</dbReference>
<evidence type="ECO:0000256" key="2">
    <source>
        <dbReference type="ARBA" id="ARBA00022490"/>
    </source>
</evidence>
<dbReference type="KEGG" id="tse:THMIRHAS_23180"/>
<dbReference type="EMBL" id="AP021889">
    <property type="protein sequence ID" value="BBP46945.1"/>
    <property type="molecule type" value="Genomic_DNA"/>
</dbReference>
<evidence type="ECO:0000256" key="11">
    <source>
        <dbReference type="SAM" id="MobiDB-lite"/>
    </source>
</evidence>
<dbReference type="PANTHER" id="PTHR43134">
    <property type="entry name" value="SIGNAL RECOGNITION PARTICLE RECEPTOR SUBUNIT ALPHA"/>
    <property type="match status" value="1"/>
</dbReference>
<feature type="region of interest" description="Disordered" evidence="11">
    <location>
        <begin position="1"/>
        <end position="53"/>
    </location>
</feature>
<feature type="binding site" evidence="10">
    <location>
        <begin position="298"/>
        <end position="302"/>
    </location>
    <ligand>
        <name>GTP</name>
        <dbReference type="ChEBI" id="CHEBI:37565"/>
    </ligand>
</feature>
<keyword evidence="2 10" id="KW-0963">Cytoplasm</keyword>
<keyword evidence="1 10" id="KW-1003">Cell membrane</keyword>
<evidence type="ECO:0000313" key="13">
    <source>
        <dbReference type="EMBL" id="BBP46945.1"/>
    </source>
</evidence>
<dbReference type="SMART" id="SM00382">
    <property type="entry name" value="AAA"/>
    <property type="match status" value="1"/>
</dbReference>
<evidence type="ECO:0000256" key="8">
    <source>
        <dbReference type="ARBA" id="ARBA00048027"/>
    </source>
</evidence>
<dbReference type="InterPro" id="IPR004390">
    <property type="entry name" value="SR_rcpt_FtsY"/>
</dbReference>
<keyword evidence="6 10" id="KW-0472">Membrane</keyword>
<dbReference type="Gene3D" id="1.20.120.140">
    <property type="entry name" value="Signal recognition particle SRP54, nucleotide-binding domain"/>
    <property type="match status" value="1"/>
</dbReference>
<dbReference type="EC" id="3.6.5.4" evidence="10"/>
<dbReference type="Gene3D" id="3.40.50.300">
    <property type="entry name" value="P-loop containing nucleotide triphosphate hydrolases"/>
    <property type="match status" value="1"/>
</dbReference>
<dbReference type="GO" id="GO:0005886">
    <property type="term" value="C:plasma membrane"/>
    <property type="evidence" value="ECO:0007669"/>
    <property type="project" value="UniProtKB-SubCell"/>
</dbReference>
<keyword evidence="7 10" id="KW-0675">Receptor</keyword>
<keyword evidence="4 10" id="KW-0378">Hydrolase</keyword>
<evidence type="ECO:0000256" key="3">
    <source>
        <dbReference type="ARBA" id="ARBA00022741"/>
    </source>
</evidence>
<feature type="binding site" evidence="10">
    <location>
        <begin position="362"/>
        <end position="365"/>
    </location>
    <ligand>
        <name>GTP</name>
        <dbReference type="ChEBI" id="CHEBI:37565"/>
    </ligand>
</feature>
<evidence type="ECO:0000256" key="4">
    <source>
        <dbReference type="ARBA" id="ARBA00022801"/>
    </source>
</evidence>
<dbReference type="RefSeq" id="WP_173274040.1">
    <property type="nucleotide sequence ID" value="NZ_AP021889.1"/>
</dbReference>
<comment type="function">
    <text evidence="9 10">Involved in targeting and insertion of nascent membrane proteins into the cytoplasmic membrane. Acts as a receptor for the complex formed by the signal recognition particle (SRP) and the ribosome-nascent chain (RNC). Interaction with SRP-RNC leads to the transfer of the RNC complex to the Sec translocase for insertion into the membrane, the hydrolysis of GTP by both Ffh and FtsY, and the dissociation of the SRP-FtsY complex into the individual components.</text>
</comment>
<evidence type="ECO:0000256" key="1">
    <source>
        <dbReference type="ARBA" id="ARBA00022475"/>
    </source>
</evidence>
<dbReference type="InterPro" id="IPR027417">
    <property type="entry name" value="P-loop_NTPase"/>
</dbReference>
<dbReference type="Proteomes" id="UP000501726">
    <property type="component" value="Chromosome"/>
</dbReference>
<dbReference type="AlphaFoldDB" id="A0A6F8PXT5"/>
<proteinExistence type="inferred from homology"/>
<gene>
    <name evidence="10 13" type="primary">ftsY</name>
    <name evidence="13" type="ORF">THMIRHAS_23180</name>
</gene>
<dbReference type="NCBIfam" id="TIGR00064">
    <property type="entry name" value="ftsY"/>
    <property type="match status" value="1"/>
</dbReference>
<organism evidence="13 14">
    <name type="scientific">Thiosulfatimonas sediminis</name>
    <dbReference type="NCBI Taxonomy" id="2675054"/>
    <lineage>
        <taxon>Bacteria</taxon>
        <taxon>Pseudomonadati</taxon>
        <taxon>Pseudomonadota</taxon>
        <taxon>Gammaproteobacteria</taxon>
        <taxon>Thiotrichales</taxon>
        <taxon>Piscirickettsiaceae</taxon>
        <taxon>Thiosulfatimonas</taxon>
    </lineage>
</organism>
<name>A0A6F8PXT5_9GAMM</name>
<dbReference type="HAMAP" id="MF_00920">
    <property type="entry name" value="FtsY"/>
    <property type="match status" value="1"/>
</dbReference>
<keyword evidence="3 10" id="KW-0547">Nucleotide-binding</keyword>
<comment type="subcellular location">
    <subcellularLocation>
        <location evidence="10">Cell membrane</location>
        <topology evidence="10">Peripheral membrane protein</topology>
        <orientation evidence="10">Cytoplasmic side</orientation>
    </subcellularLocation>
    <subcellularLocation>
        <location evidence="10">Cytoplasm</location>
    </subcellularLocation>
</comment>
<evidence type="ECO:0000256" key="7">
    <source>
        <dbReference type="ARBA" id="ARBA00023170"/>
    </source>
</evidence>
<dbReference type="PROSITE" id="PS00300">
    <property type="entry name" value="SRP54"/>
    <property type="match status" value="1"/>
</dbReference>
<dbReference type="FunFam" id="1.20.120.140:FF:000002">
    <property type="entry name" value="Signal recognition particle receptor FtsY"/>
    <property type="match status" value="1"/>
</dbReference>
<sequence length="415" mass="45350">MFNFFRKKKNPPETEQPLETQTLSQAPEASEQPIVAERELPSSPPDKIDLPNQAVVPETVMVSEPQLPPLSEPTTPAIKPVLEQESEPKAETEVDLDQPETKRGFFARLKAGLSKTRKSFTDSLSNLILGKKEIDDDLLDELEMILLTADVGIEATNRIIKNLTDQVSRKELKDPQALIDALKNQLQAILTPMSRPLEIDTFLQSNRGPYVILMVGINGVGKTTTIGKLAKRFQMEGKSVMLAAGDTFRAAAVEQLQTWGERNDVTVISQKTGADSAAVIYDAVQSAKAKNIDVLIADTAGRLHTQSNLMEELKKVKRVIAKVDASAPHEVMLVIDAGTGQNALNQTKQFHEAVGVSGITLTKLDGTAKGGIVYALAEQCQVPIRFIGVGEKIDDLRPFNSKDFTAALFDQKAND</sequence>
<dbReference type="FunFam" id="3.40.50.300:FF:000053">
    <property type="entry name" value="Signal recognition particle receptor FtsY"/>
    <property type="match status" value="1"/>
</dbReference>
<evidence type="ECO:0000256" key="5">
    <source>
        <dbReference type="ARBA" id="ARBA00023134"/>
    </source>
</evidence>
<dbReference type="GO" id="GO:0005525">
    <property type="term" value="F:GTP binding"/>
    <property type="evidence" value="ECO:0007669"/>
    <property type="project" value="UniProtKB-UniRule"/>
</dbReference>
<accession>A0A6F8PXT5</accession>
<comment type="similarity">
    <text evidence="10">Belongs to the GTP-binding SRP family. FtsY subfamily.</text>
</comment>
<dbReference type="GO" id="GO:0006614">
    <property type="term" value="P:SRP-dependent cotranslational protein targeting to membrane"/>
    <property type="evidence" value="ECO:0007669"/>
    <property type="project" value="InterPro"/>
</dbReference>
<feature type="compositionally biased region" description="Polar residues" evidence="11">
    <location>
        <begin position="17"/>
        <end position="27"/>
    </location>
</feature>
<dbReference type="InterPro" id="IPR013822">
    <property type="entry name" value="Signal_recog_particl_SRP54_hlx"/>
</dbReference>
<dbReference type="Pfam" id="PF02881">
    <property type="entry name" value="SRP54_N"/>
    <property type="match status" value="1"/>
</dbReference>
<keyword evidence="5 10" id="KW-0342">GTP-binding</keyword>
<dbReference type="SMART" id="SM00963">
    <property type="entry name" value="SRP54_N"/>
    <property type="match status" value="1"/>
</dbReference>
<evidence type="ECO:0000313" key="14">
    <source>
        <dbReference type="Proteomes" id="UP000501726"/>
    </source>
</evidence>
<evidence type="ECO:0000256" key="10">
    <source>
        <dbReference type="HAMAP-Rule" id="MF_00920"/>
    </source>
</evidence>
<dbReference type="GO" id="GO:0003924">
    <property type="term" value="F:GTPase activity"/>
    <property type="evidence" value="ECO:0007669"/>
    <property type="project" value="UniProtKB-UniRule"/>
</dbReference>
<dbReference type="GO" id="GO:0005047">
    <property type="term" value="F:signal recognition particle binding"/>
    <property type="evidence" value="ECO:0007669"/>
    <property type="project" value="TreeGrafter"/>
</dbReference>
<dbReference type="SMART" id="SM00962">
    <property type="entry name" value="SRP54"/>
    <property type="match status" value="1"/>
</dbReference>
<dbReference type="Pfam" id="PF00448">
    <property type="entry name" value="SRP54"/>
    <property type="match status" value="1"/>
</dbReference>
<dbReference type="InterPro" id="IPR036225">
    <property type="entry name" value="SRP/SRP_N"/>
</dbReference>
<feature type="domain" description="SRP54-type proteins GTP-binding" evidence="12">
    <location>
        <begin position="383"/>
        <end position="396"/>
    </location>
</feature>
<dbReference type="SUPFAM" id="SSF47364">
    <property type="entry name" value="Domain of the SRP/SRP receptor G-proteins"/>
    <property type="match status" value="1"/>
</dbReference>
<dbReference type="GO" id="GO:0005737">
    <property type="term" value="C:cytoplasm"/>
    <property type="evidence" value="ECO:0007669"/>
    <property type="project" value="UniProtKB-SubCell"/>
</dbReference>
<dbReference type="InterPro" id="IPR000897">
    <property type="entry name" value="SRP54_GTPase_dom"/>
</dbReference>
<reference evidence="14" key="1">
    <citation type="submission" date="2019-11" db="EMBL/GenBank/DDBJ databases">
        <title>Isolation and characterization of two novel species in the genus Thiomicrorhabdus.</title>
        <authorList>
            <person name="Mochizuki J."/>
            <person name="Kojima H."/>
            <person name="Fukui M."/>
        </authorList>
    </citation>
    <scope>NUCLEOTIDE SEQUENCE [LARGE SCALE GENOMIC DNA]</scope>
    <source>
        <strain evidence="14">aks77</strain>
    </source>
</reference>
<dbReference type="PANTHER" id="PTHR43134:SF1">
    <property type="entry name" value="SIGNAL RECOGNITION PARTICLE RECEPTOR SUBUNIT ALPHA"/>
    <property type="match status" value="1"/>
</dbReference>
<comment type="subunit">
    <text evidence="10">Part of the signal recognition particle protein translocation system, which is composed of SRP and FtsY. SRP is a ribonucleoprotein composed of Ffh and a 4.5S RNA molecule.</text>
</comment>
<comment type="catalytic activity">
    <reaction evidence="8 10">
        <text>GTP + H2O = GDP + phosphate + H(+)</text>
        <dbReference type="Rhea" id="RHEA:19669"/>
        <dbReference type="ChEBI" id="CHEBI:15377"/>
        <dbReference type="ChEBI" id="CHEBI:15378"/>
        <dbReference type="ChEBI" id="CHEBI:37565"/>
        <dbReference type="ChEBI" id="CHEBI:43474"/>
        <dbReference type="ChEBI" id="CHEBI:58189"/>
        <dbReference type="EC" id="3.6.5.4"/>
    </reaction>
</comment>
<dbReference type="SUPFAM" id="SSF52540">
    <property type="entry name" value="P-loop containing nucleoside triphosphate hydrolases"/>
    <property type="match status" value="1"/>
</dbReference>
<evidence type="ECO:0000259" key="12">
    <source>
        <dbReference type="PROSITE" id="PS00300"/>
    </source>
</evidence>
<evidence type="ECO:0000256" key="6">
    <source>
        <dbReference type="ARBA" id="ARBA00023136"/>
    </source>
</evidence>
<protein>
    <recommendedName>
        <fullName evidence="10">Signal recognition particle receptor FtsY</fullName>
        <shortName evidence="10">SRP receptor</shortName>
        <ecNumber evidence="10">3.6.5.4</ecNumber>
    </recommendedName>
</protein>